<evidence type="ECO:0000256" key="1">
    <source>
        <dbReference type="ARBA" id="ARBA00006484"/>
    </source>
</evidence>
<dbReference type="SUPFAM" id="SSF51735">
    <property type="entry name" value="NAD(P)-binding Rossmann-fold domains"/>
    <property type="match status" value="1"/>
</dbReference>
<dbReference type="AlphaFoldDB" id="A0A6A6JBA5"/>
<reference evidence="3" key="1">
    <citation type="journal article" date="2020" name="Stud. Mycol.">
        <title>101 Dothideomycetes genomes: a test case for predicting lifestyles and emergence of pathogens.</title>
        <authorList>
            <person name="Haridas S."/>
            <person name="Albert R."/>
            <person name="Binder M."/>
            <person name="Bloem J."/>
            <person name="Labutti K."/>
            <person name="Salamov A."/>
            <person name="Andreopoulos B."/>
            <person name="Baker S."/>
            <person name="Barry K."/>
            <person name="Bills G."/>
            <person name="Bluhm B."/>
            <person name="Cannon C."/>
            <person name="Castanera R."/>
            <person name="Culley D."/>
            <person name="Daum C."/>
            <person name="Ezra D."/>
            <person name="Gonzalez J."/>
            <person name="Henrissat B."/>
            <person name="Kuo A."/>
            <person name="Liang C."/>
            <person name="Lipzen A."/>
            <person name="Lutzoni F."/>
            <person name="Magnuson J."/>
            <person name="Mondo S."/>
            <person name="Nolan M."/>
            <person name="Ohm R."/>
            <person name="Pangilinan J."/>
            <person name="Park H.-J."/>
            <person name="Ramirez L."/>
            <person name="Alfaro M."/>
            <person name="Sun H."/>
            <person name="Tritt A."/>
            <person name="Yoshinaga Y."/>
            <person name="Zwiers L.-H."/>
            <person name="Turgeon B."/>
            <person name="Goodwin S."/>
            <person name="Spatafora J."/>
            <person name="Crous P."/>
            <person name="Grigoriev I."/>
        </authorList>
    </citation>
    <scope>NUCLEOTIDE SEQUENCE</scope>
    <source>
        <strain evidence="3">CBS 379.55</strain>
    </source>
</reference>
<gene>
    <name evidence="3" type="ORF">EI97DRAFT_138093</name>
</gene>
<protein>
    <submittedName>
        <fullName evidence="3">Oxidoreductase</fullName>
    </submittedName>
</protein>
<dbReference type="GO" id="GO:0016491">
    <property type="term" value="F:oxidoreductase activity"/>
    <property type="evidence" value="ECO:0007669"/>
    <property type="project" value="UniProtKB-KW"/>
</dbReference>
<dbReference type="Proteomes" id="UP000800097">
    <property type="component" value="Unassembled WGS sequence"/>
</dbReference>
<keyword evidence="4" id="KW-1185">Reference proteome</keyword>
<dbReference type="OrthoDB" id="191139at2759"/>
<comment type="similarity">
    <text evidence="1">Belongs to the short-chain dehydrogenases/reductases (SDR) family.</text>
</comment>
<dbReference type="GeneID" id="54546355"/>
<evidence type="ECO:0000256" key="2">
    <source>
        <dbReference type="ARBA" id="ARBA00023002"/>
    </source>
</evidence>
<dbReference type="InterPro" id="IPR002347">
    <property type="entry name" value="SDR_fam"/>
</dbReference>
<dbReference type="PANTHER" id="PTHR24320:SF154">
    <property type="entry name" value="OXIDOREDUCTASE, SHORT-CHAIN DEHYDROGENASE_REDUCTASE FAMILY (AFU_ORTHOLOGUE AFUA_2G04560)"/>
    <property type="match status" value="1"/>
</dbReference>
<dbReference type="InterPro" id="IPR036291">
    <property type="entry name" value="NAD(P)-bd_dom_sf"/>
</dbReference>
<dbReference type="PANTHER" id="PTHR24320">
    <property type="entry name" value="RETINOL DEHYDROGENASE"/>
    <property type="match status" value="1"/>
</dbReference>
<keyword evidence="2" id="KW-0560">Oxidoreductase</keyword>
<evidence type="ECO:0000313" key="4">
    <source>
        <dbReference type="Proteomes" id="UP000800097"/>
    </source>
</evidence>
<dbReference type="Gene3D" id="3.40.50.720">
    <property type="entry name" value="NAD(P)-binding Rossmann-like Domain"/>
    <property type="match status" value="1"/>
</dbReference>
<accession>A0A6A6JBA5</accession>
<name>A0A6A6JBA5_WESOR</name>
<proteinExistence type="inferred from homology"/>
<organism evidence="3 4">
    <name type="scientific">Westerdykella ornata</name>
    <dbReference type="NCBI Taxonomy" id="318751"/>
    <lineage>
        <taxon>Eukaryota</taxon>
        <taxon>Fungi</taxon>
        <taxon>Dikarya</taxon>
        <taxon>Ascomycota</taxon>
        <taxon>Pezizomycotina</taxon>
        <taxon>Dothideomycetes</taxon>
        <taxon>Pleosporomycetidae</taxon>
        <taxon>Pleosporales</taxon>
        <taxon>Sporormiaceae</taxon>
        <taxon>Westerdykella</taxon>
    </lineage>
</organism>
<dbReference type="Pfam" id="PF00106">
    <property type="entry name" value="adh_short"/>
    <property type="match status" value="1"/>
</dbReference>
<dbReference type="PRINTS" id="PR00081">
    <property type="entry name" value="GDHRDH"/>
</dbReference>
<sequence>MGRLESGTSLQIPALTGKVILVTGGTSGLGSEIVLQLSQHNPEHILFTGRNHDGANRLIQTINSATQTRVTFIPCDFTSLTSVKKAGDAIASAASRLDLVFCNAGVMAVPKGTTEDGYEIQFGINHLAHALLIEVLLPTLLRTAESPGSDVRIVFTTSLGFTFATTIDFPHLRSEHDMGILGALKRYGQSKLANILYARQLAEHYPSIVSVSVHPGIVKTGMASRFSTFYRYFIKLATIGRQVSVTEGSKNQLWAATTGRESIKNGQFYEPVGKVGRRTSASRDDKLAAELWAWTEEQLKGFM</sequence>
<dbReference type="RefSeq" id="XP_033651439.1">
    <property type="nucleotide sequence ID" value="XM_033793180.1"/>
</dbReference>
<dbReference type="EMBL" id="ML986506">
    <property type="protein sequence ID" value="KAF2273900.1"/>
    <property type="molecule type" value="Genomic_DNA"/>
</dbReference>
<evidence type="ECO:0000313" key="3">
    <source>
        <dbReference type="EMBL" id="KAF2273900.1"/>
    </source>
</evidence>